<comment type="caution">
    <text evidence="2">The sequence shown here is derived from an EMBL/GenBank/DDBJ whole genome shotgun (WGS) entry which is preliminary data.</text>
</comment>
<keyword evidence="1" id="KW-0812">Transmembrane</keyword>
<evidence type="ECO:0000256" key="1">
    <source>
        <dbReference type="SAM" id="Phobius"/>
    </source>
</evidence>
<name>A0AAD8PAB0_TARER</name>
<gene>
    <name evidence="2" type="ORF">QVD17_03909</name>
</gene>
<sequence length="68" mass="7910">MNFDMYNLKKKEKKKRETKGKCVFSRGKRVGISKQPSLTYKSFIFIFIFNNILFSLTLSPAADDLPVM</sequence>
<keyword evidence="3" id="KW-1185">Reference proteome</keyword>
<protein>
    <recommendedName>
        <fullName evidence="4">Transmembrane protein</fullName>
    </recommendedName>
</protein>
<organism evidence="2 3">
    <name type="scientific">Tagetes erecta</name>
    <name type="common">African marigold</name>
    <dbReference type="NCBI Taxonomy" id="13708"/>
    <lineage>
        <taxon>Eukaryota</taxon>
        <taxon>Viridiplantae</taxon>
        <taxon>Streptophyta</taxon>
        <taxon>Embryophyta</taxon>
        <taxon>Tracheophyta</taxon>
        <taxon>Spermatophyta</taxon>
        <taxon>Magnoliopsida</taxon>
        <taxon>eudicotyledons</taxon>
        <taxon>Gunneridae</taxon>
        <taxon>Pentapetalae</taxon>
        <taxon>asterids</taxon>
        <taxon>campanulids</taxon>
        <taxon>Asterales</taxon>
        <taxon>Asteraceae</taxon>
        <taxon>Asteroideae</taxon>
        <taxon>Heliantheae alliance</taxon>
        <taxon>Tageteae</taxon>
        <taxon>Tagetes</taxon>
    </lineage>
</organism>
<accession>A0AAD8PAB0</accession>
<dbReference type="AlphaFoldDB" id="A0AAD8PAB0"/>
<evidence type="ECO:0008006" key="4">
    <source>
        <dbReference type="Google" id="ProtNLM"/>
    </source>
</evidence>
<proteinExistence type="predicted"/>
<keyword evidence="1" id="KW-1133">Transmembrane helix</keyword>
<feature type="transmembrane region" description="Helical" evidence="1">
    <location>
        <begin position="38"/>
        <end position="58"/>
    </location>
</feature>
<evidence type="ECO:0000313" key="2">
    <source>
        <dbReference type="EMBL" id="KAK1438106.1"/>
    </source>
</evidence>
<evidence type="ECO:0000313" key="3">
    <source>
        <dbReference type="Proteomes" id="UP001229421"/>
    </source>
</evidence>
<reference evidence="2" key="1">
    <citation type="journal article" date="2023" name="bioRxiv">
        <title>Improved chromosome-level genome assembly for marigold (Tagetes erecta).</title>
        <authorList>
            <person name="Jiang F."/>
            <person name="Yuan L."/>
            <person name="Wang S."/>
            <person name="Wang H."/>
            <person name="Xu D."/>
            <person name="Wang A."/>
            <person name="Fan W."/>
        </authorList>
    </citation>
    <scope>NUCLEOTIDE SEQUENCE</scope>
    <source>
        <strain evidence="2">WSJ</strain>
        <tissue evidence="2">Leaf</tissue>
    </source>
</reference>
<keyword evidence="1" id="KW-0472">Membrane</keyword>
<dbReference type="EMBL" id="JAUHHV010000001">
    <property type="protein sequence ID" value="KAK1438106.1"/>
    <property type="molecule type" value="Genomic_DNA"/>
</dbReference>
<dbReference type="Proteomes" id="UP001229421">
    <property type="component" value="Unassembled WGS sequence"/>
</dbReference>